<comment type="caution">
    <text evidence="2">The sequence shown here is derived from an EMBL/GenBank/DDBJ whole genome shotgun (WGS) entry which is preliminary data.</text>
</comment>
<dbReference type="Proteomes" id="UP000602087">
    <property type="component" value="Unassembled WGS sequence"/>
</dbReference>
<dbReference type="SUPFAM" id="SSF51735">
    <property type="entry name" value="NAD(P)-binding Rossmann-fold domains"/>
    <property type="match status" value="1"/>
</dbReference>
<gene>
    <name evidence="2" type="ORF">JAV76_14435</name>
</gene>
<dbReference type="EMBL" id="JAEINH010000020">
    <property type="protein sequence ID" value="MBI9116208.1"/>
    <property type="molecule type" value="Genomic_DNA"/>
</dbReference>
<evidence type="ECO:0000313" key="2">
    <source>
        <dbReference type="EMBL" id="MBI9116208.1"/>
    </source>
</evidence>
<proteinExistence type="predicted"/>
<accession>A0A934I6I1</accession>
<dbReference type="RefSeq" id="WP_198734777.1">
    <property type="nucleotide sequence ID" value="NZ_JAEINH010000020.1"/>
</dbReference>
<dbReference type="Pfam" id="PF13460">
    <property type="entry name" value="NAD_binding_10"/>
    <property type="match status" value="1"/>
</dbReference>
<keyword evidence="3" id="KW-1185">Reference proteome</keyword>
<organism evidence="2 3">
    <name type="scientific">Sanguibacter suaedae</name>
    <dbReference type="NCBI Taxonomy" id="2795737"/>
    <lineage>
        <taxon>Bacteria</taxon>
        <taxon>Bacillati</taxon>
        <taxon>Actinomycetota</taxon>
        <taxon>Actinomycetes</taxon>
        <taxon>Micrococcales</taxon>
        <taxon>Sanguibacteraceae</taxon>
        <taxon>Sanguibacter</taxon>
    </lineage>
</organism>
<feature type="domain" description="NAD(P)-binding" evidence="1">
    <location>
        <begin position="8"/>
        <end position="192"/>
    </location>
</feature>
<dbReference type="CDD" id="cd05243">
    <property type="entry name" value="SDR_a5"/>
    <property type="match status" value="1"/>
</dbReference>
<protein>
    <submittedName>
        <fullName evidence="2">SDR family oxidoreductase</fullName>
    </submittedName>
</protein>
<dbReference type="PANTHER" id="PTHR15020">
    <property type="entry name" value="FLAVIN REDUCTASE-RELATED"/>
    <property type="match status" value="1"/>
</dbReference>
<evidence type="ECO:0000259" key="1">
    <source>
        <dbReference type="Pfam" id="PF13460"/>
    </source>
</evidence>
<dbReference type="InterPro" id="IPR016040">
    <property type="entry name" value="NAD(P)-bd_dom"/>
</dbReference>
<evidence type="ECO:0000313" key="3">
    <source>
        <dbReference type="Proteomes" id="UP000602087"/>
    </source>
</evidence>
<reference evidence="2" key="1">
    <citation type="submission" date="2020-12" db="EMBL/GenBank/DDBJ databases">
        <title>Sanguibacter suaedae sp. nov., isolated from Suaeda aralocaspica.</title>
        <authorList>
            <person name="Ma Q."/>
        </authorList>
    </citation>
    <scope>NUCLEOTIDE SEQUENCE</scope>
    <source>
        <strain evidence="2">YZGR15</strain>
    </source>
</reference>
<dbReference type="Gene3D" id="3.40.50.720">
    <property type="entry name" value="NAD(P)-binding Rossmann-like Domain"/>
    <property type="match status" value="1"/>
</dbReference>
<name>A0A934I6I1_9MICO</name>
<dbReference type="InterPro" id="IPR036291">
    <property type="entry name" value="NAD(P)-bd_dom_sf"/>
</dbReference>
<dbReference type="AlphaFoldDB" id="A0A934I6I1"/>
<dbReference type="PANTHER" id="PTHR15020:SF50">
    <property type="entry name" value="UPF0659 PROTEIN YMR090W"/>
    <property type="match status" value="1"/>
</dbReference>
<sequence length="216" mass="22056">MSSIAIVGGHGKVALRLTPLLTGAGHDVTSIIRKPEQAPDVEALGARAAIADVAAMSTEEIAGILSGHTAVVWAAGAGGGSEERTYAIDRDAAIRSIDAAVAAGVPRYVMLSYKGAGPDHGVPSDNSFHAYAESKAAADEHLRGSQLAWTIVGPSALTDDDGTGRIEVGGDLESTEVSRDDVAQVIASVVGRPSTVGRFIEFNNGDTPVAEALDSL</sequence>